<evidence type="ECO:0000313" key="3">
    <source>
        <dbReference type="Proteomes" id="UP000245207"/>
    </source>
</evidence>
<dbReference type="STRING" id="35608.A0A2U1PC48"/>
<dbReference type="AlphaFoldDB" id="A0A2U1PC48"/>
<dbReference type="EMBL" id="PKPP01001361">
    <property type="protein sequence ID" value="PWA83334.1"/>
    <property type="molecule type" value="Genomic_DNA"/>
</dbReference>
<keyword evidence="3" id="KW-1185">Reference proteome</keyword>
<feature type="transmembrane region" description="Helical" evidence="1">
    <location>
        <begin position="38"/>
        <end position="57"/>
    </location>
</feature>
<feature type="transmembrane region" description="Helical" evidence="1">
    <location>
        <begin position="87"/>
        <end position="108"/>
    </location>
</feature>
<evidence type="ECO:0000313" key="2">
    <source>
        <dbReference type="EMBL" id="PWA83334.1"/>
    </source>
</evidence>
<comment type="caution">
    <text evidence="2">The sequence shown here is derived from an EMBL/GenBank/DDBJ whole genome shotgun (WGS) entry which is preliminary data.</text>
</comment>
<proteinExistence type="predicted"/>
<keyword evidence="1" id="KW-1133">Transmembrane helix</keyword>
<feature type="transmembrane region" description="Helical" evidence="1">
    <location>
        <begin position="234"/>
        <end position="259"/>
    </location>
</feature>
<keyword evidence="1" id="KW-0472">Membrane</keyword>
<keyword evidence="1" id="KW-0812">Transmembrane</keyword>
<gene>
    <name evidence="2" type="ORF">CTI12_AA172850</name>
</gene>
<feature type="transmembrane region" description="Helical" evidence="1">
    <location>
        <begin position="183"/>
        <end position="213"/>
    </location>
</feature>
<name>A0A2U1PC48_ARTAN</name>
<feature type="transmembrane region" description="Helical" evidence="1">
    <location>
        <begin position="271"/>
        <end position="291"/>
    </location>
</feature>
<dbReference type="PANTHER" id="PTHR33133:SF59">
    <property type="entry name" value="TRANSMEMBRANE PROTEIN"/>
    <property type="match status" value="1"/>
</dbReference>
<organism evidence="2 3">
    <name type="scientific">Artemisia annua</name>
    <name type="common">Sweet wormwood</name>
    <dbReference type="NCBI Taxonomy" id="35608"/>
    <lineage>
        <taxon>Eukaryota</taxon>
        <taxon>Viridiplantae</taxon>
        <taxon>Streptophyta</taxon>
        <taxon>Embryophyta</taxon>
        <taxon>Tracheophyta</taxon>
        <taxon>Spermatophyta</taxon>
        <taxon>Magnoliopsida</taxon>
        <taxon>eudicotyledons</taxon>
        <taxon>Gunneridae</taxon>
        <taxon>Pentapetalae</taxon>
        <taxon>asterids</taxon>
        <taxon>campanulids</taxon>
        <taxon>Asterales</taxon>
        <taxon>Asteraceae</taxon>
        <taxon>Asteroideae</taxon>
        <taxon>Anthemideae</taxon>
        <taxon>Artemisiinae</taxon>
        <taxon>Artemisia</taxon>
    </lineage>
</organism>
<protein>
    <submittedName>
        <fullName evidence="2">Uncharacterized protein</fullName>
    </submittedName>
</protein>
<evidence type="ECO:0000256" key="1">
    <source>
        <dbReference type="SAM" id="Phobius"/>
    </source>
</evidence>
<dbReference type="Proteomes" id="UP000245207">
    <property type="component" value="Unassembled WGS sequence"/>
</dbReference>
<sequence>MTMKDLIQKVFKFILELAHILYKSFTTISPLNKTLAKITMTLIVPLVISIVVHMHIITRFFQQMEKFPIQLLDKYGSHYDFKIRVTVLFYGVLRVTISMSTITFFFLLSKSLTVCIIDSASLNTSNNVITYLKAIKFIPMVQVTVTFICMFWKLIAYKLVIWVMMFKFAMVTINTVQNDVARFFIIYLLLYTYWIGFLYLGGVSQLACVISTLESLYGINKMIKGTRLLKRNTGAASLIPFMFNVYCFGLEICYLRFVLLDKAHMMLASRVLIGVIILVLLVIGFLLNMVIQTKLYLACKAHHGENIVLKFD</sequence>
<dbReference type="PANTHER" id="PTHR33133">
    <property type="entry name" value="OS08G0107100 PROTEIN-RELATED"/>
    <property type="match status" value="1"/>
</dbReference>
<accession>A0A2U1PC48</accession>
<reference evidence="2 3" key="1">
    <citation type="journal article" date="2018" name="Mol. Plant">
        <title>The genome of Artemisia annua provides insight into the evolution of Asteraceae family and artemisinin biosynthesis.</title>
        <authorList>
            <person name="Shen Q."/>
            <person name="Zhang L."/>
            <person name="Liao Z."/>
            <person name="Wang S."/>
            <person name="Yan T."/>
            <person name="Shi P."/>
            <person name="Liu M."/>
            <person name="Fu X."/>
            <person name="Pan Q."/>
            <person name="Wang Y."/>
            <person name="Lv Z."/>
            <person name="Lu X."/>
            <person name="Zhang F."/>
            <person name="Jiang W."/>
            <person name="Ma Y."/>
            <person name="Chen M."/>
            <person name="Hao X."/>
            <person name="Li L."/>
            <person name="Tang Y."/>
            <person name="Lv G."/>
            <person name="Zhou Y."/>
            <person name="Sun X."/>
            <person name="Brodelius P.E."/>
            <person name="Rose J.K.C."/>
            <person name="Tang K."/>
        </authorList>
    </citation>
    <scope>NUCLEOTIDE SEQUENCE [LARGE SCALE GENOMIC DNA]</scope>
    <source>
        <strain evidence="3">cv. Huhao1</strain>
        <tissue evidence="2">Leaf</tissue>
    </source>
</reference>